<feature type="transmembrane region" description="Helical" evidence="1">
    <location>
        <begin position="21"/>
        <end position="40"/>
    </location>
</feature>
<reference evidence="2" key="1">
    <citation type="submission" date="2020-02" db="EMBL/GenBank/DDBJ databases">
        <authorList>
            <person name="Meier V. D."/>
        </authorList>
    </citation>
    <scope>NUCLEOTIDE SEQUENCE</scope>
    <source>
        <strain evidence="2">AVDCRST_MAG74</strain>
    </source>
</reference>
<dbReference type="EMBL" id="CADCUR010000148">
    <property type="protein sequence ID" value="CAA9403014.1"/>
    <property type="molecule type" value="Genomic_DNA"/>
</dbReference>
<dbReference type="AlphaFoldDB" id="A0A6J4P884"/>
<organism evidence="2">
    <name type="scientific">uncultured Pyrinomonadaceae bacterium</name>
    <dbReference type="NCBI Taxonomy" id="2283094"/>
    <lineage>
        <taxon>Bacteria</taxon>
        <taxon>Pseudomonadati</taxon>
        <taxon>Acidobacteriota</taxon>
        <taxon>Blastocatellia</taxon>
        <taxon>Blastocatellales</taxon>
        <taxon>Pyrinomonadaceae</taxon>
        <taxon>environmental samples</taxon>
    </lineage>
</organism>
<name>A0A6J4P884_9BACT</name>
<keyword evidence="1" id="KW-0812">Transmembrane</keyword>
<protein>
    <recommendedName>
        <fullName evidence="3">DUF4836 family protein</fullName>
    </recommendedName>
</protein>
<sequence length="545" mass="60240">MLIQNTESKVRILRKPAIIRHIKYVAVWVFFTLITVGALTTCRSPQKTELRKLVPNDAIIYLETENIARTLESLTASQAFQRLAGSVPDYSIFENMQIAVAVTGFETTAENAVLNFKPRFVAVAETHAWSWQTVSIAENQLAGLVVKNFGNDAKLEKTYRDGGTFFTWTASDNRRVYAFIRGSLIYFGTDAAAIEKCLAIQKGETESLAINESLTRVYTENNLAFGYVSLEGVKQIAALAGVSVAVEATEEADGRSFVAEILPQILQNTTREIIWTANKTERGIKDVFSISLTTETASVLKEILKTAAQPTGDSIDFLPTEFYSATRYNLESPLTAWRGLLFVTTKNTDAARGNLLLRFSDSLLEPYGISNAGTFLSQIDSEILTAQFDAAGERSAAIVTVKDAEKLKSSISKEINFQLAPTMRNNAEIWFSEDKRIAAAFVENKLILGDEESVLKCLRTKQSRKSFAENSAFQLFSNSKSAAATFGTDYDSAEKIVGVLAVNKNGNEKPATFYFTETRFDEKGIERVTVSDFGLLGTILKQLEK</sequence>
<evidence type="ECO:0000256" key="1">
    <source>
        <dbReference type="SAM" id="Phobius"/>
    </source>
</evidence>
<keyword evidence="1" id="KW-0472">Membrane</keyword>
<keyword evidence="1" id="KW-1133">Transmembrane helix</keyword>
<evidence type="ECO:0008006" key="3">
    <source>
        <dbReference type="Google" id="ProtNLM"/>
    </source>
</evidence>
<evidence type="ECO:0000313" key="2">
    <source>
        <dbReference type="EMBL" id="CAA9403014.1"/>
    </source>
</evidence>
<gene>
    <name evidence="2" type="ORF">AVDCRST_MAG74-1758</name>
</gene>
<accession>A0A6J4P884</accession>
<proteinExistence type="predicted"/>